<evidence type="ECO:0000256" key="1">
    <source>
        <dbReference type="ARBA" id="ARBA00022723"/>
    </source>
</evidence>
<keyword evidence="3 5" id="KW-0863">Zinc-finger</keyword>
<feature type="region of interest" description="Disordered" evidence="6">
    <location>
        <begin position="290"/>
        <end position="311"/>
    </location>
</feature>
<proteinExistence type="predicted"/>
<evidence type="ECO:0000256" key="6">
    <source>
        <dbReference type="SAM" id="MobiDB-lite"/>
    </source>
</evidence>
<organism evidence="8 9">
    <name type="scientific">Oikopleura dioica</name>
    <name type="common">Tunicate</name>
    <dbReference type="NCBI Taxonomy" id="34765"/>
    <lineage>
        <taxon>Eukaryota</taxon>
        <taxon>Metazoa</taxon>
        <taxon>Chordata</taxon>
        <taxon>Tunicata</taxon>
        <taxon>Appendicularia</taxon>
        <taxon>Copelata</taxon>
        <taxon>Oikopleuridae</taxon>
        <taxon>Oikopleura</taxon>
    </lineage>
</organism>
<dbReference type="Pfam" id="PF00096">
    <property type="entry name" value="zf-C2H2"/>
    <property type="match status" value="2"/>
</dbReference>
<dbReference type="EMBL" id="OU015569">
    <property type="protein sequence ID" value="CAG5099981.1"/>
    <property type="molecule type" value="Genomic_DNA"/>
</dbReference>
<keyword evidence="1" id="KW-0479">Metal-binding</keyword>
<evidence type="ECO:0000256" key="3">
    <source>
        <dbReference type="ARBA" id="ARBA00022771"/>
    </source>
</evidence>
<evidence type="ECO:0000313" key="9">
    <source>
        <dbReference type="Proteomes" id="UP001158576"/>
    </source>
</evidence>
<feature type="compositionally biased region" description="Polar residues" evidence="6">
    <location>
        <begin position="82"/>
        <end position="124"/>
    </location>
</feature>
<feature type="domain" description="C2H2-type" evidence="7">
    <location>
        <begin position="367"/>
        <end position="393"/>
    </location>
</feature>
<gene>
    <name evidence="8" type="ORF">OKIOD_LOCUS8344</name>
</gene>
<dbReference type="PANTHER" id="PTHR23235:SF170">
    <property type="entry name" value="FI01014P-RELATED"/>
    <property type="match status" value="1"/>
</dbReference>
<feature type="region of interest" description="Disordered" evidence="6">
    <location>
        <begin position="36"/>
        <end position="147"/>
    </location>
</feature>
<dbReference type="Proteomes" id="UP001158576">
    <property type="component" value="Chromosome XSR"/>
</dbReference>
<feature type="compositionally biased region" description="Basic and acidic residues" evidence="6">
    <location>
        <begin position="127"/>
        <end position="140"/>
    </location>
</feature>
<dbReference type="PROSITE" id="PS00028">
    <property type="entry name" value="ZINC_FINGER_C2H2_1"/>
    <property type="match status" value="2"/>
</dbReference>
<evidence type="ECO:0000313" key="8">
    <source>
        <dbReference type="EMBL" id="CAG5099981.1"/>
    </source>
</evidence>
<dbReference type="InterPro" id="IPR013087">
    <property type="entry name" value="Znf_C2H2_type"/>
</dbReference>
<evidence type="ECO:0000256" key="4">
    <source>
        <dbReference type="ARBA" id="ARBA00022833"/>
    </source>
</evidence>
<sequence length="393" mass="41540">MLSVEKSLIADPTHAVGVPKGVAGVAPTSVTATVTSTPWETSPLGVAGLTPALSSTSTGLVQPQSHTVTQNEKTSHSHSDTEVASGTDSSSQQTVYPQTVSTTGVDGSVGQSLSAGSNESSPTQPKLEPKDDTLKQEEHSASSAVPHSSIYQSGLDLYSLYPYSTPWTKPATPTSSSLSPSASIPSTIPTTQSYMTSQTVSQAGYPDWSNWATGLDLNLRNHATSALPGANAYVDTQAYQQMLGQMTANQNLANMSSPYPLYDYSATTLQSPGGGKMSGSTTSSIESTIRAASGFSSRSSGTSVRRNTGRSNCTCPNCQQIESLPPAAQSSLRPRVHNCHIPGCGKVYAKTSHLKAHLRWHSGEKRFSCPVCSKRFMRSDHLSKHVKEHKCSQ</sequence>
<keyword evidence="2" id="KW-0677">Repeat</keyword>
<keyword evidence="4" id="KW-0862">Zinc</keyword>
<keyword evidence="9" id="KW-1185">Reference proteome</keyword>
<dbReference type="SMART" id="SM00355">
    <property type="entry name" value="ZnF_C2H2"/>
    <property type="match status" value="2"/>
</dbReference>
<feature type="domain" description="C2H2-type" evidence="7">
    <location>
        <begin position="337"/>
        <end position="366"/>
    </location>
</feature>
<dbReference type="Gene3D" id="3.30.160.60">
    <property type="entry name" value="Classic Zinc Finger"/>
    <property type="match status" value="2"/>
</dbReference>
<reference evidence="8 9" key="1">
    <citation type="submission" date="2021-04" db="EMBL/GenBank/DDBJ databases">
        <authorList>
            <person name="Bliznina A."/>
        </authorList>
    </citation>
    <scope>NUCLEOTIDE SEQUENCE [LARGE SCALE GENOMIC DNA]</scope>
</reference>
<dbReference type="InterPro" id="IPR036236">
    <property type="entry name" value="Znf_C2H2_sf"/>
</dbReference>
<evidence type="ECO:0000256" key="5">
    <source>
        <dbReference type="PROSITE-ProRule" id="PRU00042"/>
    </source>
</evidence>
<evidence type="ECO:0000256" key="2">
    <source>
        <dbReference type="ARBA" id="ARBA00022737"/>
    </source>
</evidence>
<dbReference type="PROSITE" id="PS50157">
    <property type="entry name" value="ZINC_FINGER_C2H2_2"/>
    <property type="match status" value="2"/>
</dbReference>
<dbReference type="SUPFAM" id="SSF57667">
    <property type="entry name" value="beta-beta-alpha zinc fingers"/>
    <property type="match status" value="1"/>
</dbReference>
<name>A0ABN7SM03_OIKDI</name>
<accession>A0ABN7SM03</accession>
<protein>
    <submittedName>
        <fullName evidence="8">Oidioi.mRNA.OKI2018_I69.XSR.g16786.t1.cds</fullName>
    </submittedName>
</protein>
<dbReference type="PANTHER" id="PTHR23235">
    <property type="entry name" value="KRUEPPEL-LIKE TRANSCRIPTION FACTOR"/>
    <property type="match status" value="1"/>
</dbReference>
<evidence type="ECO:0000259" key="7">
    <source>
        <dbReference type="PROSITE" id="PS50157"/>
    </source>
</evidence>
<feature type="compositionally biased region" description="Polar residues" evidence="6">
    <location>
        <begin position="52"/>
        <end position="72"/>
    </location>
</feature>